<name>A0AAE0XWB0_9GAST</name>
<gene>
    <name evidence="1" type="ORF">RRG08_007861</name>
</gene>
<evidence type="ECO:0000313" key="1">
    <source>
        <dbReference type="EMBL" id="KAK3720239.1"/>
    </source>
</evidence>
<sequence length="268" mass="29805">MTSARFLNGCHVANCSAFEFVTRLIKPLVVSLEPAPASRALPRERPKAWNELSQWNDRLSKDNQGSFITSPLTVALVNAPDTDRLTFSWDVSNKHGSLTAYFISLPRYSLFSSYTTTATTTLNSYINSSTHLSKSDLGPVSCLEYKLFAARGVKMFWIITGHPVNPNPVRFSRDQHQFDREKLLPATSGYVTSAGAKLANFRSEATFAHHRSPGCEVFIGTFARGKRSRQPHVCLTSRPTGRGISIGFLSSLPVQKRAIQPFCYLLSR</sequence>
<reference evidence="1" key="1">
    <citation type="journal article" date="2023" name="G3 (Bethesda)">
        <title>A reference genome for the long-term kleptoplast-retaining sea slug Elysia crispata morphotype clarki.</title>
        <authorList>
            <person name="Eastman K.E."/>
            <person name="Pendleton A.L."/>
            <person name="Shaikh M.A."/>
            <person name="Suttiyut T."/>
            <person name="Ogas R."/>
            <person name="Tomko P."/>
            <person name="Gavelis G."/>
            <person name="Widhalm J.R."/>
            <person name="Wisecaver J.H."/>
        </authorList>
    </citation>
    <scope>NUCLEOTIDE SEQUENCE</scope>
    <source>
        <strain evidence="1">ECLA1</strain>
    </source>
</reference>
<proteinExistence type="predicted"/>
<dbReference type="AlphaFoldDB" id="A0AAE0XWB0"/>
<dbReference type="EMBL" id="JAWDGP010007407">
    <property type="protein sequence ID" value="KAK3720239.1"/>
    <property type="molecule type" value="Genomic_DNA"/>
</dbReference>
<protein>
    <submittedName>
        <fullName evidence="1">Uncharacterized protein</fullName>
    </submittedName>
</protein>
<dbReference type="Proteomes" id="UP001283361">
    <property type="component" value="Unassembled WGS sequence"/>
</dbReference>
<keyword evidence="2" id="KW-1185">Reference proteome</keyword>
<comment type="caution">
    <text evidence="1">The sequence shown here is derived from an EMBL/GenBank/DDBJ whole genome shotgun (WGS) entry which is preliminary data.</text>
</comment>
<accession>A0AAE0XWB0</accession>
<organism evidence="1 2">
    <name type="scientific">Elysia crispata</name>
    <name type="common">lettuce slug</name>
    <dbReference type="NCBI Taxonomy" id="231223"/>
    <lineage>
        <taxon>Eukaryota</taxon>
        <taxon>Metazoa</taxon>
        <taxon>Spiralia</taxon>
        <taxon>Lophotrochozoa</taxon>
        <taxon>Mollusca</taxon>
        <taxon>Gastropoda</taxon>
        <taxon>Heterobranchia</taxon>
        <taxon>Euthyneura</taxon>
        <taxon>Panpulmonata</taxon>
        <taxon>Sacoglossa</taxon>
        <taxon>Placobranchoidea</taxon>
        <taxon>Plakobranchidae</taxon>
        <taxon>Elysia</taxon>
    </lineage>
</organism>
<evidence type="ECO:0000313" key="2">
    <source>
        <dbReference type="Proteomes" id="UP001283361"/>
    </source>
</evidence>